<dbReference type="InterPro" id="IPR003594">
    <property type="entry name" value="HATPase_dom"/>
</dbReference>
<dbReference type="PANTHER" id="PTHR43065">
    <property type="entry name" value="SENSOR HISTIDINE KINASE"/>
    <property type="match status" value="1"/>
</dbReference>
<dbReference type="SMART" id="SM00388">
    <property type="entry name" value="HisKA"/>
    <property type="match status" value="1"/>
</dbReference>
<comment type="caution">
    <text evidence="11">The sequence shown here is derived from an EMBL/GenBank/DDBJ whole genome shotgun (WGS) entry which is preliminary data.</text>
</comment>
<evidence type="ECO:0000256" key="9">
    <source>
        <dbReference type="SAM" id="Phobius"/>
    </source>
</evidence>
<evidence type="ECO:0000256" key="5">
    <source>
        <dbReference type="ARBA" id="ARBA00022741"/>
    </source>
</evidence>
<dbReference type="CDD" id="cd00082">
    <property type="entry name" value="HisKA"/>
    <property type="match status" value="1"/>
</dbReference>
<dbReference type="PANTHER" id="PTHR43065:SF10">
    <property type="entry name" value="PEROXIDE STRESS-ACTIVATED HISTIDINE KINASE MAK3"/>
    <property type="match status" value="1"/>
</dbReference>
<keyword evidence="3" id="KW-0597">Phosphoprotein</keyword>
<dbReference type="EC" id="2.7.13.3" evidence="2"/>
<evidence type="ECO:0000256" key="6">
    <source>
        <dbReference type="ARBA" id="ARBA00022777"/>
    </source>
</evidence>
<dbReference type="Proteomes" id="UP000885931">
    <property type="component" value="Unassembled WGS sequence"/>
</dbReference>
<dbReference type="InterPro" id="IPR036890">
    <property type="entry name" value="HATPase_C_sf"/>
</dbReference>
<accession>A0A7C1BGX8</accession>
<dbReference type="PRINTS" id="PR00344">
    <property type="entry name" value="BCTRLSENSOR"/>
</dbReference>
<keyword evidence="5" id="KW-0547">Nucleotide-binding</keyword>
<evidence type="ECO:0000256" key="7">
    <source>
        <dbReference type="ARBA" id="ARBA00022840"/>
    </source>
</evidence>
<dbReference type="SUPFAM" id="SSF47384">
    <property type="entry name" value="Homodimeric domain of signal transducing histidine kinase"/>
    <property type="match status" value="1"/>
</dbReference>
<dbReference type="SUPFAM" id="SSF55874">
    <property type="entry name" value="ATPase domain of HSP90 chaperone/DNA topoisomerase II/histidine kinase"/>
    <property type="match status" value="1"/>
</dbReference>
<evidence type="ECO:0000256" key="1">
    <source>
        <dbReference type="ARBA" id="ARBA00000085"/>
    </source>
</evidence>
<evidence type="ECO:0000256" key="8">
    <source>
        <dbReference type="ARBA" id="ARBA00023012"/>
    </source>
</evidence>
<dbReference type="CDD" id="cd00075">
    <property type="entry name" value="HATPase"/>
    <property type="match status" value="1"/>
</dbReference>
<sequence>MRGRFIPYSLLILAFLTISSMLMTQPVIRRVEEEVRRTSRVIARLFSTLIISALSQEEVAHNLREILKEVDFPIIITDEMGIPRAWQRVGVDPKKFSPQELNNPILLKDDPDFKKLLWYIGRLGKIHKPMPIKKGEDIVGYLYYGYPPILDYLRVLPFLLMIVGILSFTGLFMAARSIQTYQLETLWTSFAKGLAHQMGTPVSSLFGWFELLKTQDVDPQILRGMERDLERLRSILSRFSRIGGGERLSPVDLGEMIENTVEESRARFLKGIDVELRLRDKVVVQGDRELLSWAVENLIKNAYEARKPANPRITIDLFREDGYAVIRVIDNGKGIPRDKRKFLFKKSFSTKERGWGMGLVLTRRIVEEVHKGRIRLIKSVPFSETVFEIRLPVL</sequence>
<evidence type="ECO:0000256" key="2">
    <source>
        <dbReference type="ARBA" id="ARBA00012438"/>
    </source>
</evidence>
<dbReference type="GO" id="GO:0000155">
    <property type="term" value="F:phosphorelay sensor kinase activity"/>
    <property type="evidence" value="ECO:0007669"/>
    <property type="project" value="InterPro"/>
</dbReference>
<dbReference type="GO" id="GO:0005524">
    <property type="term" value="F:ATP binding"/>
    <property type="evidence" value="ECO:0007669"/>
    <property type="project" value="UniProtKB-KW"/>
</dbReference>
<dbReference type="SMART" id="SM00387">
    <property type="entry name" value="HATPase_c"/>
    <property type="match status" value="1"/>
</dbReference>
<keyword evidence="6 11" id="KW-0418">Kinase</keyword>
<keyword evidence="9" id="KW-0812">Transmembrane</keyword>
<organism evidence="11">
    <name type="scientific">candidate division WOR-3 bacterium</name>
    <dbReference type="NCBI Taxonomy" id="2052148"/>
    <lineage>
        <taxon>Bacteria</taxon>
        <taxon>Bacteria division WOR-3</taxon>
    </lineage>
</organism>
<dbReference type="Pfam" id="PF02518">
    <property type="entry name" value="HATPase_c"/>
    <property type="match status" value="1"/>
</dbReference>
<name>A0A7C1BGX8_UNCW3</name>
<reference evidence="11" key="1">
    <citation type="journal article" date="2020" name="mSystems">
        <title>Genome- and Community-Level Interaction Insights into Carbon Utilization and Element Cycling Functions of Hydrothermarchaeota in Hydrothermal Sediment.</title>
        <authorList>
            <person name="Zhou Z."/>
            <person name="Liu Y."/>
            <person name="Xu W."/>
            <person name="Pan J."/>
            <person name="Luo Z.H."/>
            <person name="Li M."/>
        </authorList>
    </citation>
    <scope>NUCLEOTIDE SEQUENCE [LARGE SCALE GENOMIC DNA]</scope>
    <source>
        <strain evidence="11">HyVt-237</strain>
    </source>
</reference>
<keyword evidence="8" id="KW-0902">Two-component regulatory system</keyword>
<keyword evidence="7" id="KW-0067">ATP-binding</keyword>
<proteinExistence type="predicted"/>
<dbReference type="Pfam" id="PF00512">
    <property type="entry name" value="HisKA"/>
    <property type="match status" value="1"/>
</dbReference>
<dbReference type="InterPro" id="IPR004358">
    <property type="entry name" value="Sig_transdc_His_kin-like_C"/>
</dbReference>
<evidence type="ECO:0000256" key="3">
    <source>
        <dbReference type="ARBA" id="ARBA00022553"/>
    </source>
</evidence>
<keyword evidence="4" id="KW-0808">Transferase</keyword>
<evidence type="ECO:0000313" key="11">
    <source>
        <dbReference type="EMBL" id="HDM90312.1"/>
    </source>
</evidence>
<comment type="catalytic activity">
    <reaction evidence="1">
        <text>ATP + protein L-histidine = ADP + protein N-phospho-L-histidine.</text>
        <dbReference type="EC" id="2.7.13.3"/>
    </reaction>
</comment>
<feature type="transmembrane region" description="Helical" evidence="9">
    <location>
        <begin position="6"/>
        <end position="28"/>
    </location>
</feature>
<evidence type="ECO:0000259" key="10">
    <source>
        <dbReference type="PROSITE" id="PS50109"/>
    </source>
</evidence>
<evidence type="ECO:0000256" key="4">
    <source>
        <dbReference type="ARBA" id="ARBA00022679"/>
    </source>
</evidence>
<dbReference type="EMBL" id="DRBW01000151">
    <property type="protein sequence ID" value="HDM90312.1"/>
    <property type="molecule type" value="Genomic_DNA"/>
</dbReference>
<dbReference type="InterPro" id="IPR036097">
    <property type="entry name" value="HisK_dim/P_sf"/>
</dbReference>
<dbReference type="InterPro" id="IPR005467">
    <property type="entry name" value="His_kinase_dom"/>
</dbReference>
<dbReference type="AlphaFoldDB" id="A0A7C1BGX8"/>
<dbReference type="Gene3D" id="3.30.565.10">
    <property type="entry name" value="Histidine kinase-like ATPase, C-terminal domain"/>
    <property type="match status" value="1"/>
</dbReference>
<protein>
    <recommendedName>
        <fullName evidence="2">histidine kinase</fullName>
        <ecNumber evidence="2">2.7.13.3</ecNumber>
    </recommendedName>
</protein>
<dbReference type="PROSITE" id="PS50109">
    <property type="entry name" value="HIS_KIN"/>
    <property type="match status" value="1"/>
</dbReference>
<gene>
    <name evidence="11" type="ORF">ENG67_03775</name>
</gene>
<feature type="transmembrane region" description="Helical" evidence="9">
    <location>
        <begin position="155"/>
        <end position="175"/>
    </location>
</feature>
<keyword evidence="9" id="KW-0472">Membrane</keyword>
<keyword evidence="9" id="KW-1133">Transmembrane helix</keyword>
<feature type="domain" description="Histidine kinase" evidence="10">
    <location>
        <begin position="193"/>
        <end position="394"/>
    </location>
</feature>
<dbReference type="InterPro" id="IPR003661">
    <property type="entry name" value="HisK_dim/P_dom"/>
</dbReference>